<evidence type="ECO:0000256" key="5">
    <source>
        <dbReference type="PROSITE-ProRule" id="PRU00421"/>
    </source>
</evidence>
<gene>
    <name evidence="8" type="ORF">GBW64_02110</name>
    <name evidence="7" type="ORF">GBZ60_02110</name>
</gene>
<reference evidence="8" key="1">
    <citation type="journal article" date="2018" name="Genome Biol.">
        <title>SKESA: strategic k-mer extension for scrupulous assemblies.</title>
        <authorList>
            <person name="Souvorov A."/>
            <person name="Agarwala R."/>
            <person name="Lipman D.J."/>
        </authorList>
    </citation>
    <scope>NUCLEOTIDE SEQUENCE</scope>
    <source>
        <strain evidence="8">Salmonella enterica</strain>
    </source>
</reference>
<dbReference type="InterPro" id="IPR001996">
    <property type="entry name" value="PTS_IIB_1"/>
</dbReference>
<evidence type="ECO:0000256" key="3">
    <source>
        <dbReference type="ARBA" id="ARBA00022679"/>
    </source>
</evidence>
<proteinExistence type="predicted"/>
<organism evidence="8">
    <name type="scientific">Salmonella enterica I</name>
    <dbReference type="NCBI Taxonomy" id="59201"/>
    <lineage>
        <taxon>Bacteria</taxon>
        <taxon>Pseudomonadati</taxon>
        <taxon>Pseudomonadota</taxon>
        <taxon>Gammaproteobacteria</taxon>
        <taxon>Enterobacterales</taxon>
        <taxon>Enterobacteriaceae</taxon>
        <taxon>Salmonella</taxon>
    </lineage>
</organism>
<evidence type="ECO:0000256" key="2">
    <source>
        <dbReference type="ARBA" id="ARBA00022597"/>
    </source>
</evidence>
<dbReference type="PANTHER" id="PTHR30009">
    <property type="entry name" value="CYTOCHROME C-TYPE SYNTHESIS PROTEIN AND PTS TRANSMEMBRANE COMPONENT"/>
    <property type="match status" value="1"/>
</dbReference>
<evidence type="ECO:0000256" key="1">
    <source>
        <dbReference type="ARBA" id="ARBA00022448"/>
    </source>
</evidence>
<dbReference type="EMBL" id="DAAHCA010000001">
    <property type="protein sequence ID" value="HAB5499864.1"/>
    <property type="molecule type" value="Genomic_DNA"/>
</dbReference>
<dbReference type="GO" id="GO:1904659">
    <property type="term" value="P:D-glucose transmembrane transport"/>
    <property type="evidence" value="ECO:0007669"/>
    <property type="project" value="TreeGrafter"/>
</dbReference>
<dbReference type="PROSITE" id="PS51098">
    <property type="entry name" value="PTS_EIIB_TYPE_1"/>
    <property type="match status" value="1"/>
</dbReference>
<name>A0A3V2ILJ0_SALET</name>
<dbReference type="InterPro" id="IPR036878">
    <property type="entry name" value="Glu_permease_IIB"/>
</dbReference>
<dbReference type="EMBL" id="DAAGUQ010000001">
    <property type="protein sequence ID" value="HAB4632463.1"/>
    <property type="molecule type" value="Genomic_DNA"/>
</dbReference>
<keyword evidence="4" id="KW-0598">Phosphotransferase system</keyword>
<dbReference type="GO" id="GO:0009401">
    <property type="term" value="P:phosphoenolpyruvate-dependent sugar phosphotransferase system"/>
    <property type="evidence" value="ECO:0007669"/>
    <property type="project" value="UniProtKB-KW"/>
</dbReference>
<keyword evidence="2" id="KW-0762">Sugar transport</keyword>
<evidence type="ECO:0000313" key="8">
    <source>
        <dbReference type="EMBL" id="HAB5499864.1"/>
    </source>
</evidence>
<evidence type="ECO:0000256" key="4">
    <source>
        <dbReference type="ARBA" id="ARBA00022683"/>
    </source>
</evidence>
<protein>
    <submittedName>
        <fullName evidence="8">PTS maltose transporter subunit IIBC</fullName>
    </submittedName>
</protein>
<dbReference type="InterPro" id="IPR050429">
    <property type="entry name" value="PTS_Glucose_EIICBA"/>
</dbReference>
<feature type="domain" description="PTS EIIB type-1" evidence="6">
    <location>
        <begin position="1"/>
        <end position="66"/>
    </location>
</feature>
<dbReference type="GO" id="GO:0008982">
    <property type="term" value="F:protein-N(PI)-phosphohistidine-sugar phosphotransferase activity"/>
    <property type="evidence" value="ECO:0007669"/>
    <property type="project" value="InterPro"/>
</dbReference>
<accession>A0A3V2ILJ0</accession>
<dbReference type="SUPFAM" id="SSF55604">
    <property type="entry name" value="Glucose permease domain IIB"/>
    <property type="match status" value="1"/>
</dbReference>
<evidence type="ECO:0000313" key="7">
    <source>
        <dbReference type="EMBL" id="HAB4632463.1"/>
    </source>
</evidence>
<comment type="caution">
    <text evidence="8">The sequence shown here is derived from an EMBL/GenBank/DDBJ whole genome shotgun (WGS) entry which is preliminary data.</text>
</comment>
<evidence type="ECO:0000259" key="6">
    <source>
        <dbReference type="PROSITE" id="PS51098"/>
    </source>
</evidence>
<keyword evidence="1" id="KW-0813">Transport</keyword>
<reference evidence="8" key="2">
    <citation type="submission" date="2019-10" db="EMBL/GenBank/DDBJ databases">
        <authorList>
            <consortium name="NCBI Pathogen Detection Project"/>
        </authorList>
    </citation>
    <scope>NUCLEOTIDE SEQUENCE</scope>
    <source>
        <strain evidence="8">Salmonella enterica</strain>
    </source>
</reference>
<dbReference type="GO" id="GO:0005886">
    <property type="term" value="C:plasma membrane"/>
    <property type="evidence" value="ECO:0007669"/>
    <property type="project" value="TreeGrafter"/>
</dbReference>
<dbReference type="GO" id="GO:0090564">
    <property type="term" value="F:protein-phosphocysteine-glucose phosphotransferase system transporter activity"/>
    <property type="evidence" value="ECO:0007669"/>
    <property type="project" value="TreeGrafter"/>
</dbReference>
<dbReference type="AlphaFoldDB" id="A0A3V2ILJ0"/>
<sequence>MVSLDNCIPPLRLSVKDMSFVDVQALKDNHATGIVQLNQHNLQVIIGPQVQSVKDEMVGLMNTVQA</sequence>
<feature type="active site" description="Phosphocysteine intermediate; for EIIB activity" evidence="5">
    <location>
        <position position="7"/>
    </location>
</feature>
<keyword evidence="3" id="KW-0808">Transferase</keyword>
<dbReference type="PANTHER" id="PTHR30009:SF20">
    <property type="entry name" value="PTS SYSTEM GLUCOSE-SPECIFIC EIICB COMPONENT-RELATED"/>
    <property type="match status" value="1"/>
</dbReference>
<dbReference type="Gene3D" id="3.30.1360.60">
    <property type="entry name" value="Glucose permease domain IIB"/>
    <property type="match status" value="1"/>
</dbReference>